<dbReference type="PROSITE" id="PS50110">
    <property type="entry name" value="RESPONSE_REGULATORY"/>
    <property type="match status" value="1"/>
</dbReference>
<dbReference type="Gene3D" id="3.40.50.2300">
    <property type="match status" value="1"/>
</dbReference>
<dbReference type="PIRSF" id="PIRSF000876">
    <property type="entry name" value="RR_chemtxs_CheB"/>
    <property type="match status" value="1"/>
</dbReference>
<comment type="domain">
    <text evidence="5">Contains a C-terminal catalytic domain, and an N-terminal region which modulates catalytic activity.</text>
</comment>
<dbReference type="NCBIfam" id="NF001965">
    <property type="entry name" value="PRK00742.1"/>
    <property type="match status" value="1"/>
</dbReference>
<dbReference type="NCBIfam" id="NF009206">
    <property type="entry name" value="PRK12555.1"/>
    <property type="match status" value="1"/>
</dbReference>
<keyword evidence="11" id="KW-1185">Reference proteome</keyword>
<accession>A0A3D9HXH3</accession>
<evidence type="ECO:0000259" key="8">
    <source>
        <dbReference type="PROSITE" id="PS50110"/>
    </source>
</evidence>
<feature type="domain" description="CheB-type methylesterase" evidence="9">
    <location>
        <begin position="155"/>
        <end position="347"/>
    </location>
</feature>
<dbReference type="InterPro" id="IPR001789">
    <property type="entry name" value="Sig_transdc_resp-reg_receiver"/>
</dbReference>
<evidence type="ECO:0000256" key="3">
    <source>
        <dbReference type="ARBA" id="ARBA00022801"/>
    </source>
</evidence>
<dbReference type="EC" id="3.5.1.44" evidence="5"/>
<gene>
    <name evidence="5" type="primary">cheB</name>
    <name evidence="10" type="ORF">DFP90_101872</name>
</gene>
<proteinExistence type="inferred from homology"/>
<dbReference type="PROSITE" id="PS50122">
    <property type="entry name" value="CHEB"/>
    <property type="match status" value="1"/>
</dbReference>
<comment type="catalytic activity">
    <reaction evidence="5">
        <text>L-glutaminyl-[protein] + H2O = L-glutamyl-[protein] + NH4(+)</text>
        <dbReference type="Rhea" id="RHEA:16441"/>
        <dbReference type="Rhea" id="RHEA-COMP:10207"/>
        <dbReference type="Rhea" id="RHEA-COMP:10208"/>
        <dbReference type="ChEBI" id="CHEBI:15377"/>
        <dbReference type="ChEBI" id="CHEBI:28938"/>
        <dbReference type="ChEBI" id="CHEBI:29973"/>
        <dbReference type="ChEBI" id="CHEBI:30011"/>
        <dbReference type="EC" id="3.5.1.44"/>
    </reaction>
</comment>
<dbReference type="GO" id="GO:0050568">
    <property type="term" value="F:protein-glutamine glutaminase activity"/>
    <property type="evidence" value="ECO:0007669"/>
    <property type="project" value="UniProtKB-UniRule"/>
</dbReference>
<comment type="subcellular location">
    <subcellularLocation>
        <location evidence="5">Cytoplasm</location>
    </subcellularLocation>
</comment>
<dbReference type="Proteomes" id="UP000256845">
    <property type="component" value="Unassembled WGS sequence"/>
</dbReference>
<feature type="domain" description="Response regulatory" evidence="8">
    <location>
        <begin position="6"/>
        <end position="123"/>
    </location>
</feature>
<comment type="function">
    <text evidence="5">Involved in chemotaxis. Part of a chemotaxis signal transduction system that modulates chemotaxis in response to various stimuli. Catalyzes the demethylation of specific methylglutamate residues introduced into the chemoreceptors (methyl-accepting chemotaxis proteins or MCP) by CheR. Also mediates the irreversible deamidation of specific glutamine residues to glutamic acid.</text>
</comment>
<dbReference type="RefSeq" id="WP_115935157.1">
    <property type="nucleotide sequence ID" value="NZ_QRDW01000001.1"/>
</dbReference>
<evidence type="ECO:0000256" key="6">
    <source>
        <dbReference type="PROSITE-ProRule" id="PRU00050"/>
    </source>
</evidence>
<evidence type="ECO:0000256" key="4">
    <source>
        <dbReference type="ARBA" id="ARBA00048267"/>
    </source>
</evidence>
<dbReference type="PANTHER" id="PTHR42872">
    <property type="entry name" value="PROTEIN-GLUTAMATE METHYLESTERASE/PROTEIN-GLUTAMINE GLUTAMINASE"/>
    <property type="match status" value="1"/>
</dbReference>
<sequence>MSEPIKVVVVDDSALIRRLLSSLLEKDPEIKVVGTAADPYQARTIIKETNPDVITLDIEMPKMDGLAFLEKIMTLRPMPVIMVSSLTRAGAEVTLHALELGAVDFFGKPSIDLERGMEERSRQLIAKVKAAARAKVAPRSRTGTEGPGALQGYKFSTTEKIIAIGSSTGGVEALREVIPRMPANCPGILVAQHMPANFTGTFAQRMNGISNVTVSEAQNQQRILPGHVYIAPGSYHLKVKRSGANYVCQLSDEDPVTGHKPSVDVLFDSVAEVVGANAVGVILTGMGKDGASGLKNMRDAGAATIGQDEPSSVVYGMPKVAFEMGGVEEQMDIRKIAEAILQKCAVKGAGNIRV</sequence>
<dbReference type="GO" id="GO:0006935">
    <property type="term" value="P:chemotaxis"/>
    <property type="evidence" value="ECO:0007669"/>
    <property type="project" value="UniProtKB-UniRule"/>
</dbReference>
<evidence type="ECO:0000256" key="7">
    <source>
        <dbReference type="PROSITE-ProRule" id="PRU00169"/>
    </source>
</evidence>
<feature type="modified residue" description="4-aspartylphosphate" evidence="5 7">
    <location>
        <position position="57"/>
    </location>
</feature>
<reference evidence="10 11" key="1">
    <citation type="submission" date="2018-07" db="EMBL/GenBank/DDBJ databases">
        <title>Genomic Encyclopedia of Type Strains, Phase III (KMG-III): the genomes of soil and plant-associated and newly described type strains.</title>
        <authorList>
            <person name="Whitman W."/>
        </authorList>
    </citation>
    <scope>NUCLEOTIDE SEQUENCE [LARGE SCALE GENOMIC DNA]</scope>
    <source>
        <strain evidence="10 11">CECT 8488</strain>
    </source>
</reference>
<comment type="caution">
    <text evidence="10">The sequence shown here is derived from an EMBL/GenBank/DDBJ whole genome shotgun (WGS) entry which is preliminary data.</text>
</comment>
<evidence type="ECO:0000259" key="9">
    <source>
        <dbReference type="PROSITE" id="PS50122"/>
    </source>
</evidence>
<dbReference type="AlphaFoldDB" id="A0A3D9HXH3"/>
<dbReference type="PANTHER" id="PTHR42872:SF6">
    <property type="entry name" value="PROTEIN-GLUTAMATE METHYLESTERASE_PROTEIN-GLUTAMINE GLUTAMINASE"/>
    <property type="match status" value="1"/>
</dbReference>
<dbReference type="EC" id="3.1.1.61" evidence="5"/>
<keyword evidence="5 7" id="KW-0597">Phosphoprotein</keyword>
<dbReference type="HAMAP" id="MF_00099">
    <property type="entry name" value="CheB_chemtxs"/>
    <property type="match status" value="1"/>
</dbReference>
<comment type="PTM">
    <text evidence="5">Phosphorylated by CheA. Phosphorylation of the N-terminal regulatory domain activates the methylesterase activity.</text>
</comment>
<keyword evidence="3 5" id="KW-0378">Hydrolase</keyword>
<feature type="active site" evidence="5 6">
    <location>
        <position position="193"/>
    </location>
</feature>
<dbReference type="CDD" id="cd17541">
    <property type="entry name" value="REC_CheB-like"/>
    <property type="match status" value="1"/>
</dbReference>
<dbReference type="GO" id="GO:0005737">
    <property type="term" value="C:cytoplasm"/>
    <property type="evidence" value="ECO:0007669"/>
    <property type="project" value="UniProtKB-SubCell"/>
</dbReference>
<dbReference type="SUPFAM" id="SSF52738">
    <property type="entry name" value="Methylesterase CheB, C-terminal domain"/>
    <property type="match status" value="1"/>
</dbReference>
<comment type="similarity">
    <text evidence="5">Belongs to the CheB family.</text>
</comment>
<dbReference type="GO" id="GO:0000156">
    <property type="term" value="F:phosphorelay response regulator activity"/>
    <property type="evidence" value="ECO:0007669"/>
    <property type="project" value="InterPro"/>
</dbReference>
<evidence type="ECO:0000313" key="11">
    <source>
        <dbReference type="Proteomes" id="UP000256845"/>
    </source>
</evidence>
<dbReference type="SMART" id="SM00448">
    <property type="entry name" value="REC"/>
    <property type="match status" value="1"/>
</dbReference>
<dbReference type="InterPro" id="IPR035909">
    <property type="entry name" value="CheB_C"/>
</dbReference>
<dbReference type="Gene3D" id="3.40.50.180">
    <property type="entry name" value="Methylesterase CheB, C-terminal domain"/>
    <property type="match status" value="1"/>
</dbReference>
<evidence type="ECO:0000256" key="2">
    <source>
        <dbReference type="ARBA" id="ARBA00022500"/>
    </source>
</evidence>
<dbReference type="CDD" id="cd16432">
    <property type="entry name" value="CheB_Rec"/>
    <property type="match status" value="1"/>
</dbReference>
<keyword evidence="2 5" id="KW-0145">Chemotaxis</keyword>
<dbReference type="SUPFAM" id="SSF52172">
    <property type="entry name" value="CheY-like"/>
    <property type="match status" value="1"/>
</dbReference>
<dbReference type="EMBL" id="QRDW01000001">
    <property type="protein sequence ID" value="RED54071.1"/>
    <property type="molecule type" value="Genomic_DNA"/>
</dbReference>
<protein>
    <recommendedName>
        <fullName evidence="5">Protein-glutamate methylesterase/protein-glutamine glutaminase</fullName>
        <ecNumber evidence="5">3.1.1.61</ecNumber>
        <ecNumber evidence="5">3.5.1.44</ecNumber>
    </recommendedName>
</protein>
<dbReference type="InterPro" id="IPR011006">
    <property type="entry name" value="CheY-like_superfamily"/>
</dbReference>
<dbReference type="InterPro" id="IPR008248">
    <property type="entry name" value="CheB-like"/>
</dbReference>
<evidence type="ECO:0000256" key="1">
    <source>
        <dbReference type="ARBA" id="ARBA00022490"/>
    </source>
</evidence>
<evidence type="ECO:0000256" key="5">
    <source>
        <dbReference type="HAMAP-Rule" id="MF_00099"/>
    </source>
</evidence>
<feature type="active site" evidence="5 6">
    <location>
        <position position="289"/>
    </location>
</feature>
<name>A0A3D9HXH3_9PROT</name>
<feature type="active site" evidence="5 6">
    <location>
        <position position="167"/>
    </location>
</feature>
<dbReference type="InterPro" id="IPR000673">
    <property type="entry name" value="Sig_transdc_resp-reg_Me-estase"/>
</dbReference>
<dbReference type="OrthoDB" id="9793421at2"/>
<organism evidence="10 11">
    <name type="scientific">Aestuariispira insulae</name>
    <dbReference type="NCBI Taxonomy" id="1461337"/>
    <lineage>
        <taxon>Bacteria</taxon>
        <taxon>Pseudomonadati</taxon>
        <taxon>Pseudomonadota</taxon>
        <taxon>Alphaproteobacteria</taxon>
        <taxon>Rhodospirillales</taxon>
        <taxon>Kiloniellaceae</taxon>
        <taxon>Aestuariispira</taxon>
    </lineage>
</organism>
<dbReference type="Pfam" id="PF01339">
    <property type="entry name" value="CheB_methylest"/>
    <property type="match status" value="1"/>
</dbReference>
<evidence type="ECO:0000313" key="10">
    <source>
        <dbReference type="EMBL" id="RED54071.1"/>
    </source>
</evidence>
<dbReference type="GO" id="GO:0008984">
    <property type="term" value="F:protein-glutamate methylesterase activity"/>
    <property type="evidence" value="ECO:0007669"/>
    <property type="project" value="UniProtKB-UniRule"/>
</dbReference>
<comment type="catalytic activity">
    <reaction evidence="4 5">
        <text>[protein]-L-glutamate 5-O-methyl ester + H2O = L-glutamyl-[protein] + methanol + H(+)</text>
        <dbReference type="Rhea" id="RHEA:23236"/>
        <dbReference type="Rhea" id="RHEA-COMP:10208"/>
        <dbReference type="Rhea" id="RHEA-COMP:10311"/>
        <dbReference type="ChEBI" id="CHEBI:15377"/>
        <dbReference type="ChEBI" id="CHEBI:15378"/>
        <dbReference type="ChEBI" id="CHEBI:17790"/>
        <dbReference type="ChEBI" id="CHEBI:29973"/>
        <dbReference type="ChEBI" id="CHEBI:82795"/>
        <dbReference type="EC" id="3.1.1.61"/>
    </reaction>
</comment>
<dbReference type="Pfam" id="PF00072">
    <property type="entry name" value="Response_reg"/>
    <property type="match status" value="1"/>
</dbReference>
<keyword evidence="1 5" id="KW-0963">Cytoplasm</keyword>